<reference evidence="1" key="1">
    <citation type="submission" date="2014-09" db="EMBL/GenBank/DDBJ databases">
        <authorList>
            <person name="Magalhaes I.L.F."/>
            <person name="Oliveira U."/>
            <person name="Santos F.R."/>
            <person name="Vidigal T.H.D.A."/>
            <person name="Brescovit A.D."/>
            <person name="Santos A.J."/>
        </authorList>
    </citation>
    <scope>NUCLEOTIDE SEQUENCE</scope>
    <source>
        <tissue evidence="1">Shoot tissue taken approximately 20 cm above the soil surface</tissue>
    </source>
</reference>
<dbReference type="EMBL" id="GBRH01165111">
    <property type="protein sequence ID" value="JAE32785.1"/>
    <property type="molecule type" value="Transcribed_RNA"/>
</dbReference>
<reference evidence="1" key="2">
    <citation type="journal article" date="2015" name="Data Brief">
        <title>Shoot transcriptome of the giant reed, Arundo donax.</title>
        <authorList>
            <person name="Barrero R.A."/>
            <person name="Guerrero F.D."/>
            <person name="Moolhuijzen P."/>
            <person name="Goolsby J.A."/>
            <person name="Tidwell J."/>
            <person name="Bellgard S.E."/>
            <person name="Bellgard M.I."/>
        </authorList>
    </citation>
    <scope>NUCLEOTIDE SEQUENCE</scope>
    <source>
        <tissue evidence="1">Shoot tissue taken approximately 20 cm above the soil surface</tissue>
    </source>
</reference>
<evidence type="ECO:0000313" key="1">
    <source>
        <dbReference type="EMBL" id="JAE32785.1"/>
    </source>
</evidence>
<name>A0A0A9H6F8_ARUDO</name>
<accession>A0A0A9H6F8</accession>
<protein>
    <submittedName>
        <fullName evidence="1">Uncharacterized protein</fullName>
    </submittedName>
</protein>
<proteinExistence type="predicted"/>
<dbReference type="AlphaFoldDB" id="A0A0A9H6F8"/>
<sequence length="54" mass="5632">MPLLSGAGAVERGDGGVEQRHVDGLAQIPQLLRHGIRGGRRARGGKFLEARAGS</sequence>
<organism evidence="1">
    <name type="scientific">Arundo donax</name>
    <name type="common">Giant reed</name>
    <name type="synonym">Donax arundinaceus</name>
    <dbReference type="NCBI Taxonomy" id="35708"/>
    <lineage>
        <taxon>Eukaryota</taxon>
        <taxon>Viridiplantae</taxon>
        <taxon>Streptophyta</taxon>
        <taxon>Embryophyta</taxon>
        <taxon>Tracheophyta</taxon>
        <taxon>Spermatophyta</taxon>
        <taxon>Magnoliopsida</taxon>
        <taxon>Liliopsida</taxon>
        <taxon>Poales</taxon>
        <taxon>Poaceae</taxon>
        <taxon>PACMAD clade</taxon>
        <taxon>Arundinoideae</taxon>
        <taxon>Arundineae</taxon>
        <taxon>Arundo</taxon>
    </lineage>
</organism>